<organism evidence="1 2">
    <name type="scientific">Diatraea saccharalis</name>
    <name type="common">sugarcane borer</name>
    <dbReference type="NCBI Taxonomy" id="40085"/>
    <lineage>
        <taxon>Eukaryota</taxon>
        <taxon>Metazoa</taxon>
        <taxon>Ecdysozoa</taxon>
        <taxon>Arthropoda</taxon>
        <taxon>Hexapoda</taxon>
        <taxon>Insecta</taxon>
        <taxon>Pterygota</taxon>
        <taxon>Neoptera</taxon>
        <taxon>Endopterygota</taxon>
        <taxon>Lepidoptera</taxon>
        <taxon>Glossata</taxon>
        <taxon>Ditrysia</taxon>
        <taxon>Pyraloidea</taxon>
        <taxon>Crambidae</taxon>
        <taxon>Crambinae</taxon>
        <taxon>Diatraea</taxon>
    </lineage>
</organism>
<keyword evidence="2" id="KW-1185">Reference proteome</keyword>
<sequence>MENDEDKQKKLNEDVVGFMRKRSETEPRYAARLLAYVDLHRKRSRAAAAKLRSETGYERKISANRKKAEIKQKEKNAENSHQRYDLLQLIMMGKVAGKRKVGGRKKSWLRNIREWTGIASAAELFRRAKDKKDLNMLIANLHELERHL</sequence>
<dbReference type="Proteomes" id="UP001153714">
    <property type="component" value="Chromosome 17"/>
</dbReference>
<dbReference type="OrthoDB" id="7471310at2759"/>
<proteinExistence type="predicted"/>
<dbReference type="AlphaFoldDB" id="A0A9N9WCL5"/>
<protein>
    <submittedName>
        <fullName evidence="1">Uncharacterized protein</fullName>
    </submittedName>
</protein>
<accession>A0A9N9WCL5</accession>
<dbReference type="EMBL" id="OU893348">
    <property type="protein sequence ID" value="CAG9787492.1"/>
    <property type="molecule type" value="Genomic_DNA"/>
</dbReference>
<reference evidence="1" key="2">
    <citation type="submission" date="2022-10" db="EMBL/GenBank/DDBJ databases">
        <authorList>
            <consortium name="ENA_rothamsted_submissions"/>
            <consortium name="culmorum"/>
            <person name="King R."/>
        </authorList>
    </citation>
    <scope>NUCLEOTIDE SEQUENCE</scope>
</reference>
<evidence type="ECO:0000313" key="2">
    <source>
        <dbReference type="Proteomes" id="UP001153714"/>
    </source>
</evidence>
<gene>
    <name evidence="1" type="ORF">DIATSA_LOCUS5366</name>
</gene>
<reference evidence="1" key="1">
    <citation type="submission" date="2021-12" db="EMBL/GenBank/DDBJ databases">
        <authorList>
            <person name="King R."/>
        </authorList>
    </citation>
    <scope>NUCLEOTIDE SEQUENCE</scope>
</reference>
<name>A0A9N9WCL5_9NEOP</name>
<evidence type="ECO:0000313" key="1">
    <source>
        <dbReference type="EMBL" id="CAG9787492.1"/>
    </source>
</evidence>